<reference evidence="2 3" key="1">
    <citation type="submission" date="2016-08" db="EMBL/GenBank/DDBJ databases">
        <authorList>
            <person name="Seilhamer J.J."/>
        </authorList>
    </citation>
    <scope>NUCLEOTIDE SEQUENCE [LARGE SCALE GENOMIC DNA]</scope>
    <source>
        <strain evidence="2 3">HBR26</strain>
    </source>
</reference>
<organism evidence="2 3">
    <name type="scientific">Rhizobium aethiopicum</name>
    <dbReference type="NCBI Taxonomy" id="1138170"/>
    <lineage>
        <taxon>Bacteria</taxon>
        <taxon>Pseudomonadati</taxon>
        <taxon>Pseudomonadota</taxon>
        <taxon>Alphaproteobacteria</taxon>
        <taxon>Hyphomicrobiales</taxon>
        <taxon>Rhizobiaceae</taxon>
        <taxon>Rhizobium/Agrobacterium group</taxon>
        <taxon>Rhizobium</taxon>
    </lineage>
</organism>
<evidence type="ECO:0000313" key="2">
    <source>
        <dbReference type="EMBL" id="SCB61506.1"/>
    </source>
</evidence>
<gene>
    <name evidence="2" type="ORF">GA0061105_11922</name>
</gene>
<sequence length="197" mass="22492">MNRWTRSVASTLRGRSSSTQWRRLATRVPFRRGSQDRRDQTRSLRAHAIRPVPQPLLRRQPGQDAGRVRGSVYPHPRKEAIEPAVLAAGKLRSDGAFQSADRLQQIGRTITKSRRNRWRFFPPPVQMAESFELIELKLPCSGSGGIRERLARFNEPLAATPREGHREYDDKRGRSVVQSGCEHVSAWDRYDSHSASN</sequence>
<dbReference type="Proteomes" id="UP000198723">
    <property type="component" value="Unassembled WGS sequence"/>
</dbReference>
<dbReference type="EMBL" id="FMAJ01000019">
    <property type="protein sequence ID" value="SCB61506.1"/>
    <property type="molecule type" value="Genomic_DNA"/>
</dbReference>
<protein>
    <submittedName>
        <fullName evidence="2">Uncharacterized protein</fullName>
    </submittedName>
</protein>
<feature type="region of interest" description="Disordered" evidence="1">
    <location>
        <begin position="1"/>
        <end position="20"/>
    </location>
</feature>
<proteinExistence type="predicted"/>
<dbReference type="AlphaFoldDB" id="A0A1C3YAJ2"/>
<evidence type="ECO:0000313" key="3">
    <source>
        <dbReference type="Proteomes" id="UP000198723"/>
    </source>
</evidence>
<name>A0A1C3YAJ2_9HYPH</name>
<evidence type="ECO:0000256" key="1">
    <source>
        <dbReference type="SAM" id="MobiDB-lite"/>
    </source>
</evidence>
<accession>A0A1C3YAJ2</accession>